<dbReference type="GO" id="GO:0005634">
    <property type="term" value="C:nucleus"/>
    <property type="evidence" value="ECO:0007669"/>
    <property type="project" value="UniProtKB-SubCell"/>
</dbReference>
<keyword evidence="7" id="KW-1185">Reference proteome</keyword>
<dbReference type="PANTHER" id="PTHR10814">
    <property type="entry name" value="TRANSDUCIN-LIKE ENHANCER PROTEIN"/>
    <property type="match status" value="1"/>
</dbReference>
<accession>E2B108</accession>
<evidence type="ECO:0000313" key="6">
    <source>
        <dbReference type="EMBL" id="EFN60634.1"/>
    </source>
</evidence>
<feature type="compositionally biased region" description="Basic and acidic residues" evidence="4">
    <location>
        <begin position="236"/>
        <end position="257"/>
    </location>
</feature>
<keyword evidence="3" id="KW-0539">Nucleus</keyword>
<dbReference type="GO" id="GO:0090090">
    <property type="term" value="P:negative regulation of canonical Wnt signaling pathway"/>
    <property type="evidence" value="ECO:0007669"/>
    <property type="project" value="TreeGrafter"/>
</dbReference>
<feature type="domain" description="Groucho/TLE N-terminal Q-rich" evidence="5">
    <location>
        <begin position="41"/>
        <end position="153"/>
    </location>
</feature>
<sequence length="402" mass="46078">MYILRRVSIVVCVYIANRIRSFSLPFFLQGGGGSGGAAGGLKFTVADTCERIKEEFNFIQQQYHSLKLECEKLASEKTEMQRHYVMYYEMSYGLNVEMHKQTEIAKRLNAIIAQLLPFLAQEHQQQVANAVERAKQVTMSELNAIIGQQQQQGLQQLLENLFNNRMSVTMKELFNQLVGSPQFFKRYVTAVQAQAQALLKPADLQQHRAAAETPEDRKPIALPDERLGHRSVSPPEKFRSRTPDLEGDPKRRKEEKLGHRRRKPIKRPTLSASEAREESKEARVSARVISAESKRKSNKRAEFRVGAAQKGIGASDANFHLTIEFIVKKRREEKGKCGWKVYPPDSLACLSIYRFLVGESERPKCNRALPKFPLKLDYPRWPQRRKKGPDLTSDFSYLIQEL</sequence>
<feature type="region of interest" description="Disordered" evidence="4">
    <location>
        <begin position="205"/>
        <end position="279"/>
    </location>
</feature>
<evidence type="ECO:0000313" key="7">
    <source>
        <dbReference type="Proteomes" id="UP000000311"/>
    </source>
</evidence>
<evidence type="ECO:0000256" key="2">
    <source>
        <dbReference type="ARBA" id="ARBA00005969"/>
    </source>
</evidence>
<dbReference type="InterPro" id="IPR005617">
    <property type="entry name" value="Groucho/TLE_N"/>
</dbReference>
<dbReference type="Pfam" id="PF03920">
    <property type="entry name" value="TLE_N"/>
    <property type="match status" value="1"/>
</dbReference>
<dbReference type="InParanoid" id="E2B108"/>
<gene>
    <name evidence="6" type="ORF">EAG_05362</name>
</gene>
<evidence type="ECO:0000256" key="1">
    <source>
        <dbReference type="ARBA" id="ARBA00004123"/>
    </source>
</evidence>
<proteinExistence type="inferred from homology"/>
<feature type="compositionally biased region" description="Basic and acidic residues" evidence="4">
    <location>
        <begin position="205"/>
        <end position="228"/>
    </location>
</feature>
<dbReference type="EMBL" id="GL444767">
    <property type="protein sequence ID" value="EFN60634.1"/>
    <property type="molecule type" value="Genomic_DNA"/>
</dbReference>
<comment type="subcellular location">
    <subcellularLocation>
        <location evidence="1">Nucleus</location>
    </subcellularLocation>
</comment>
<dbReference type="GO" id="GO:0003714">
    <property type="term" value="F:transcription corepressor activity"/>
    <property type="evidence" value="ECO:0007669"/>
    <property type="project" value="TreeGrafter"/>
</dbReference>
<dbReference type="GO" id="GO:0005667">
    <property type="term" value="C:transcription regulator complex"/>
    <property type="evidence" value="ECO:0007669"/>
    <property type="project" value="TreeGrafter"/>
</dbReference>
<dbReference type="AlphaFoldDB" id="E2B108"/>
<comment type="similarity">
    <text evidence="2">Belongs to the WD repeat Groucho/TLE family.</text>
</comment>
<reference evidence="6 7" key="1">
    <citation type="journal article" date="2010" name="Science">
        <title>Genomic comparison of the ants Camponotus floridanus and Harpegnathos saltator.</title>
        <authorList>
            <person name="Bonasio R."/>
            <person name="Zhang G."/>
            <person name="Ye C."/>
            <person name="Mutti N.S."/>
            <person name="Fang X."/>
            <person name="Qin N."/>
            <person name="Donahue G."/>
            <person name="Yang P."/>
            <person name="Li Q."/>
            <person name="Li C."/>
            <person name="Zhang P."/>
            <person name="Huang Z."/>
            <person name="Berger S.L."/>
            <person name="Reinberg D."/>
            <person name="Wang J."/>
            <person name="Liebig J."/>
        </authorList>
    </citation>
    <scope>NUCLEOTIDE SEQUENCE [LARGE SCALE GENOMIC DNA]</scope>
    <source>
        <strain evidence="7">C129</strain>
    </source>
</reference>
<evidence type="ECO:0000256" key="4">
    <source>
        <dbReference type="SAM" id="MobiDB-lite"/>
    </source>
</evidence>
<dbReference type="OrthoDB" id="2624652at2759"/>
<evidence type="ECO:0000256" key="3">
    <source>
        <dbReference type="ARBA" id="ARBA00023242"/>
    </source>
</evidence>
<name>E2B108_CAMFO</name>
<organism evidence="7">
    <name type="scientific">Camponotus floridanus</name>
    <name type="common">Florida carpenter ant</name>
    <dbReference type="NCBI Taxonomy" id="104421"/>
    <lineage>
        <taxon>Eukaryota</taxon>
        <taxon>Metazoa</taxon>
        <taxon>Ecdysozoa</taxon>
        <taxon>Arthropoda</taxon>
        <taxon>Hexapoda</taxon>
        <taxon>Insecta</taxon>
        <taxon>Pterygota</taxon>
        <taxon>Neoptera</taxon>
        <taxon>Endopterygota</taxon>
        <taxon>Hymenoptera</taxon>
        <taxon>Apocrita</taxon>
        <taxon>Aculeata</taxon>
        <taxon>Formicoidea</taxon>
        <taxon>Formicidae</taxon>
        <taxon>Formicinae</taxon>
        <taxon>Camponotus</taxon>
    </lineage>
</organism>
<dbReference type="Proteomes" id="UP000000311">
    <property type="component" value="Unassembled WGS sequence"/>
</dbReference>
<dbReference type="STRING" id="104421.E2B108"/>
<evidence type="ECO:0000259" key="5">
    <source>
        <dbReference type="Pfam" id="PF03920"/>
    </source>
</evidence>
<protein>
    <submittedName>
        <fullName evidence="6">Protein groucho</fullName>
    </submittedName>
</protein>
<dbReference type="InterPro" id="IPR009146">
    <property type="entry name" value="Groucho_enhance"/>
</dbReference>
<dbReference type="PANTHER" id="PTHR10814:SF2">
    <property type="entry name" value="TRANSDUCIN-LIKE ENHANCER PROTEIN 6"/>
    <property type="match status" value="1"/>
</dbReference>